<dbReference type="eggNOG" id="ENOG502TDW1">
    <property type="taxonomic scope" value="Eukaryota"/>
</dbReference>
<evidence type="ECO:0000256" key="1">
    <source>
        <dbReference type="SAM" id="SignalP"/>
    </source>
</evidence>
<dbReference type="InParanoid" id="G3UHN4"/>
<keyword evidence="4" id="KW-1185">Reference proteome</keyword>
<organism evidence="3 4">
    <name type="scientific">Loxodonta africana</name>
    <name type="common">African elephant</name>
    <dbReference type="NCBI Taxonomy" id="9785"/>
    <lineage>
        <taxon>Eukaryota</taxon>
        <taxon>Metazoa</taxon>
        <taxon>Chordata</taxon>
        <taxon>Craniata</taxon>
        <taxon>Vertebrata</taxon>
        <taxon>Euteleostomi</taxon>
        <taxon>Mammalia</taxon>
        <taxon>Eutheria</taxon>
        <taxon>Afrotheria</taxon>
        <taxon>Proboscidea</taxon>
        <taxon>Elephantidae</taxon>
        <taxon>Loxodonta</taxon>
    </lineage>
</organism>
<dbReference type="Ensembl" id="ENSLAFT00000026208.1">
    <property type="protein sequence ID" value="ENSLAFP00000027342.1"/>
    <property type="gene ID" value="ENSLAFG00000032659.1"/>
</dbReference>
<dbReference type="Pfam" id="PF00021">
    <property type="entry name" value="UPAR_LY6"/>
    <property type="match status" value="1"/>
</dbReference>
<evidence type="ECO:0000259" key="2">
    <source>
        <dbReference type="Pfam" id="PF00021"/>
    </source>
</evidence>
<evidence type="ECO:0000313" key="4">
    <source>
        <dbReference type="Proteomes" id="UP000007646"/>
    </source>
</evidence>
<name>G3UHN4_LOXAF</name>
<feature type="domain" description="UPAR/Ly6" evidence="2">
    <location>
        <begin position="20"/>
        <end position="99"/>
    </location>
</feature>
<dbReference type="STRING" id="9785.ENSLAFP00000027342"/>
<dbReference type="AlphaFoldDB" id="G3UHN4"/>
<accession>G3UHN4</accession>
<proteinExistence type="predicted"/>
<dbReference type="InterPro" id="IPR016054">
    <property type="entry name" value="LY6_UPA_recep-like"/>
</dbReference>
<feature type="signal peptide" evidence="1">
    <location>
        <begin position="1"/>
        <end position="21"/>
    </location>
</feature>
<sequence length="100" mass="11395">MDKRCLLLLLGLSLLLGFLQALRCHQCFRVRPDGSCQHRRAICTAKENEECLQILLMSQGVGYLHGYQDCRANCTNMTAVQGTYTMVLSCCKDRNFCNRM</sequence>
<dbReference type="Proteomes" id="UP000007646">
    <property type="component" value="Unassembled WGS sequence"/>
</dbReference>
<dbReference type="GeneTree" id="ENSGT00940000173573"/>
<keyword evidence="1" id="KW-0732">Signal</keyword>
<dbReference type="OMA" id="ICTAKEN"/>
<reference evidence="3 4" key="1">
    <citation type="submission" date="2009-06" db="EMBL/GenBank/DDBJ databases">
        <title>The Genome Sequence of Loxodonta africana (African elephant).</title>
        <authorList>
            <person name="Di Palma F."/>
            <person name="Heiman D."/>
            <person name="Young S."/>
            <person name="Johnson J."/>
            <person name="Lander E.S."/>
            <person name="Lindblad-Toh K."/>
        </authorList>
    </citation>
    <scope>NUCLEOTIDE SEQUENCE [LARGE SCALE GENOMIC DNA]</scope>
    <source>
        <strain evidence="3 4">Isolate ISIS603380</strain>
    </source>
</reference>
<evidence type="ECO:0000313" key="3">
    <source>
        <dbReference type="Ensembl" id="ENSLAFP00000027342.1"/>
    </source>
</evidence>
<protein>
    <recommendedName>
        <fullName evidence="2">UPAR/Ly6 domain-containing protein</fullName>
    </recommendedName>
</protein>
<reference evidence="3" key="2">
    <citation type="submission" date="2025-08" db="UniProtKB">
        <authorList>
            <consortium name="Ensembl"/>
        </authorList>
    </citation>
    <scope>IDENTIFICATION</scope>
    <source>
        <strain evidence="3">Isolate ISIS603380</strain>
    </source>
</reference>
<feature type="chain" id="PRO_5003456288" description="UPAR/Ly6 domain-containing protein" evidence="1">
    <location>
        <begin position="22"/>
        <end position="100"/>
    </location>
</feature>
<reference evidence="3" key="3">
    <citation type="submission" date="2025-09" db="UniProtKB">
        <authorList>
            <consortium name="Ensembl"/>
        </authorList>
    </citation>
    <scope>IDENTIFICATION</scope>
    <source>
        <strain evidence="3">Isolate ISIS603380</strain>
    </source>
</reference>